<name>A0A8T2VB36_CERRI</name>
<feature type="repeat" description="PPR" evidence="2">
    <location>
        <begin position="786"/>
        <end position="820"/>
    </location>
</feature>
<dbReference type="PANTHER" id="PTHR47926">
    <property type="entry name" value="PENTATRICOPEPTIDE REPEAT-CONTAINING PROTEIN"/>
    <property type="match status" value="1"/>
</dbReference>
<sequence length="945" mass="106108">MKIELQKLSSVAGAAEGIPCISHPIRCGVQTFGERSTKCAGYITMPFMEHASILENVASRPVEYVDTQTEGVHISSFDHLNIHSWNLAIKTYARQGSRLQALHLFQQLQQNGIIPDKHSFVYTLVACGEPGALGDGKRLHAHLCASQFRSDFVILTALVNMYGKHSRLKDASNCFDQITRRDVVAWATVIQLFSQQGYDIEAHQFCSQMLQEGILPDKVALMCILDAYTHMSNKQCTHIHVSALLNIEEEDVQISTALLSMLGKTNKLLNAIQLFDSMLTRNVLTWSAMISLLERAEQNERARQIFNDMLEQGTLPNEITFLNILSAYKNEKDLIAGHRLHARLAGSTCEMGLPLSNSLLNFYIKCSSLQDAVLLFQNLSKRDVISFTAMISLSVDDGDADNAFGFLNRMLSLGHTPDQVAFTSLLDACNILSDLDARNILHDFIVECSYDSEHILTNSLLNVYCKHGSLMEAHWIFMKMSVRDIISWNGIIGMHSQLGNMHDALQLLSRMEQEIIPDKVTFLNIMICFTNFSALPHGKYIHTQLRAMNLVSELAVNTSLVSMYGRCGSLTLAQMIYSEVQEMDLVFWRELVTVNAINCQFCYIKSLFRRLLLECFIPDELCYIRIFSALCGQVVLLEVKKYHVLIMNTSFALDISMNNALLHMYGKCGCLKAAQEFFRRMVNKDSITWNTLLTICNLHSQGLQIIFILDKMCWEGYLPDVVTWTNRIIACVSSIDLSEGKRVHACLHYCKLDSECFVASALINMYGKCGDLDASRKMFDFLPCKNLVTWNSMIAVYALHGLGEEAIKLFNLMLSMRLLPDKATFASILAGCSHVGLHVEGCHILAFMKNHGISPSEDDFSCIIDLLGRLGRLDEAESLINDQVDSTTVKSLRALLSACTHQRDVERGERAAEKVFHIDSNDTAAYVLLSNLYAHDYSSILRVAA</sequence>
<dbReference type="Pfam" id="PF13041">
    <property type="entry name" value="PPR_2"/>
    <property type="match status" value="3"/>
</dbReference>
<dbReference type="InterPro" id="IPR002885">
    <property type="entry name" value="PPR_rpt"/>
</dbReference>
<dbReference type="GO" id="GO:0003723">
    <property type="term" value="F:RNA binding"/>
    <property type="evidence" value="ECO:0007669"/>
    <property type="project" value="InterPro"/>
</dbReference>
<evidence type="ECO:0000313" key="4">
    <source>
        <dbReference type="Proteomes" id="UP000825935"/>
    </source>
</evidence>
<dbReference type="PROSITE" id="PS51375">
    <property type="entry name" value="PPR"/>
    <property type="match status" value="8"/>
</dbReference>
<dbReference type="InterPro" id="IPR011990">
    <property type="entry name" value="TPR-like_helical_dom_sf"/>
</dbReference>
<comment type="caution">
    <text evidence="3">The sequence shown here is derived from an EMBL/GenBank/DDBJ whole genome shotgun (WGS) entry which is preliminary data.</text>
</comment>
<feature type="repeat" description="PPR" evidence="2">
    <location>
        <begin position="81"/>
        <end position="115"/>
    </location>
</feature>
<dbReference type="Gene3D" id="1.25.40.10">
    <property type="entry name" value="Tetratricopeptide repeat domain"/>
    <property type="match status" value="6"/>
</dbReference>
<dbReference type="InterPro" id="IPR046960">
    <property type="entry name" value="PPR_At4g14850-like_plant"/>
</dbReference>
<feature type="repeat" description="PPR" evidence="2">
    <location>
        <begin position="821"/>
        <end position="855"/>
    </location>
</feature>
<evidence type="ECO:0000256" key="1">
    <source>
        <dbReference type="ARBA" id="ARBA00022737"/>
    </source>
</evidence>
<dbReference type="EMBL" id="CM035408">
    <property type="protein sequence ID" value="KAH7441590.1"/>
    <property type="molecule type" value="Genomic_DNA"/>
</dbReference>
<dbReference type="GO" id="GO:0048731">
    <property type="term" value="P:system development"/>
    <property type="evidence" value="ECO:0007669"/>
    <property type="project" value="UniProtKB-ARBA"/>
</dbReference>
<dbReference type="NCBIfam" id="TIGR00756">
    <property type="entry name" value="PPR"/>
    <property type="match status" value="2"/>
</dbReference>
<accession>A0A8T2VB36</accession>
<dbReference type="FunFam" id="1.25.40.10:FF:000158">
    <property type="entry name" value="pentatricopeptide repeat-containing protein At2g33680"/>
    <property type="match status" value="1"/>
</dbReference>
<evidence type="ECO:0000256" key="2">
    <source>
        <dbReference type="PROSITE-ProRule" id="PRU00708"/>
    </source>
</evidence>
<evidence type="ECO:0000313" key="3">
    <source>
        <dbReference type="EMBL" id="KAH7441589.1"/>
    </source>
</evidence>
<dbReference type="EMBL" id="CM035408">
    <property type="protein sequence ID" value="KAH7441589.1"/>
    <property type="molecule type" value="Genomic_DNA"/>
</dbReference>
<dbReference type="PANTHER" id="PTHR47926:SF533">
    <property type="entry name" value="DYW DOMAIN-CONTAINING PROTEIN"/>
    <property type="match status" value="1"/>
</dbReference>
<keyword evidence="1" id="KW-0677">Repeat</keyword>
<reference evidence="3" key="1">
    <citation type="submission" date="2021-08" db="EMBL/GenBank/DDBJ databases">
        <title>WGS assembly of Ceratopteris richardii.</title>
        <authorList>
            <person name="Marchant D.B."/>
            <person name="Chen G."/>
            <person name="Jenkins J."/>
            <person name="Shu S."/>
            <person name="Leebens-Mack J."/>
            <person name="Grimwood J."/>
            <person name="Schmutz J."/>
            <person name="Soltis P."/>
            <person name="Soltis D."/>
            <person name="Chen Z.-H."/>
        </authorList>
    </citation>
    <scope>NUCLEOTIDE SEQUENCE</scope>
    <source>
        <strain evidence="3">Whitten #5841</strain>
        <tissue evidence="3">Leaf</tissue>
    </source>
</reference>
<dbReference type="OrthoDB" id="1966618at2759"/>
<protein>
    <recommendedName>
        <fullName evidence="5">Pentatricopeptide repeat-containing protein</fullName>
    </recommendedName>
</protein>
<evidence type="ECO:0008006" key="5">
    <source>
        <dbReference type="Google" id="ProtNLM"/>
    </source>
</evidence>
<dbReference type="AlphaFoldDB" id="A0A8T2VB36"/>
<feature type="repeat" description="PPR" evidence="2">
    <location>
        <begin position="282"/>
        <end position="316"/>
    </location>
</feature>
<feature type="repeat" description="PPR" evidence="2">
    <location>
        <begin position="654"/>
        <end position="688"/>
    </location>
</feature>
<gene>
    <name evidence="3" type="ORF">KP509_03G044700</name>
</gene>
<feature type="repeat" description="PPR" evidence="2">
    <location>
        <begin position="383"/>
        <end position="417"/>
    </location>
</feature>
<dbReference type="Pfam" id="PF01535">
    <property type="entry name" value="PPR"/>
    <property type="match status" value="6"/>
</dbReference>
<dbReference type="Proteomes" id="UP000825935">
    <property type="component" value="Chromosome 3"/>
</dbReference>
<organism evidence="3 4">
    <name type="scientific">Ceratopteris richardii</name>
    <name type="common">Triangle waterfern</name>
    <dbReference type="NCBI Taxonomy" id="49495"/>
    <lineage>
        <taxon>Eukaryota</taxon>
        <taxon>Viridiplantae</taxon>
        <taxon>Streptophyta</taxon>
        <taxon>Embryophyta</taxon>
        <taxon>Tracheophyta</taxon>
        <taxon>Polypodiopsida</taxon>
        <taxon>Polypodiidae</taxon>
        <taxon>Polypodiales</taxon>
        <taxon>Pteridineae</taxon>
        <taxon>Pteridaceae</taxon>
        <taxon>Parkerioideae</taxon>
        <taxon>Ceratopteris</taxon>
    </lineage>
</organism>
<dbReference type="GO" id="GO:0009451">
    <property type="term" value="P:RNA modification"/>
    <property type="evidence" value="ECO:0007669"/>
    <property type="project" value="InterPro"/>
</dbReference>
<keyword evidence="4" id="KW-1185">Reference proteome</keyword>
<proteinExistence type="predicted"/>
<feature type="repeat" description="PPR" evidence="2">
    <location>
        <begin position="484"/>
        <end position="514"/>
    </location>
</feature>
<feature type="repeat" description="PPR" evidence="2">
    <location>
        <begin position="182"/>
        <end position="216"/>
    </location>
</feature>